<dbReference type="EMBL" id="CP088156">
    <property type="protein sequence ID" value="UFZ01881.1"/>
    <property type="molecule type" value="Genomic_DNA"/>
</dbReference>
<dbReference type="PANTHER" id="PTHR33747">
    <property type="entry name" value="UPF0225 PROTEIN SCO1677"/>
    <property type="match status" value="1"/>
</dbReference>
<sequence length="164" mass="17684">MQCPCGSGLPFDRCCGPYLSGEASPPTAEALMRSRYTAYTRGDIGYVEGTLAADRRSAFDAAAAKNWATRATWLGLRIVSTTRGQAGDADGVVSFVATYREAGKTIEHHEVSQFRRDDGAWRFVEGDTRAVVTEQTRAAGAAKVGRNDPCPCGSGRKYKFCCGR</sequence>
<dbReference type="Proteomes" id="UP001431010">
    <property type="component" value="Chromosome"/>
</dbReference>
<reference evidence="2" key="1">
    <citation type="journal article" date="2024" name="Antonie Van Leeuwenhoek">
        <title>Bradyrhizobium ontarionense sp. nov., a novel bacterial symbiont isolated from Aeschynomene indica (Indian jointvetch), harbours photosynthesis, nitrogen fixation and nitrous oxide (N2O) reductase genes.</title>
        <authorList>
            <person name="Bromfield E.S.P."/>
            <person name="Cloutier S."/>
        </authorList>
    </citation>
    <scope>NUCLEOTIDE SEQUENCE</scope>
    <source>
        <strain evidence="2">A19</strain>
    </source>
</reference>
<protein>
    <submittedName>
        <fullName evidence="2">YchJ family protein</fullName>
    </submittedName>
</protein>
<gene>
    <name evidence="2" type="ORF">LQG66_21460</name>
</gene>
<proteinExistence type="predicted"/>
<dbReference type="InterPro" id="IPR048469">
    <property type="entry name" value="YchJ-like_M"/>
</dbReference>
<accession>A0ABY3R3M2</accession>
<feature type="domain" description="YchJ-like middle NTF2-like" evidence="1">
    <location>
        <begin position="27"/>
        <end position="126"/>
    </location>
</feature>
<evidence type="ECO:0000259" key="1">
    <source>
        <dbReference type="Pfam" id="PF17775"/>
    </source>
</evidence>
<dbReference type="InterPro" id="IPR032710">
    <property type="entry name" value="NTF2-like_dom_sf"/>
</dbReference>
<keyword evidence="3" id="KW-1185">Reference proteome</keyword>
<dbReference type="RefSeq" id="WP_231317674.1">
    <property type="nucleotide sequence ID" value="NZ_CP088156.1"/>
</dbReference>
<evidence type="ECO:0000313" key="3">
    <source>
        <dbReference type="Proteomes" id="UP001431010"/>
    </source>
</evidence>
<dbReference type="Pfam" id="PF17775">
    <property type="entry name" value="YchJ_M-like"/>
    <property type="match status" value="1"/>
</dbReference>
<organism evidence="2 3">
    <name type="scientific">Bradyrhizobium ontarionense</name>
    <dbReference type="NCBI Taxonomy" id="2898149"/>
    <lineage>
        <taxon>Bacteria</taxon>
        <taxon>Pseudomonadati</taxon>
        <taxon>Pseudomonadota</taxon>
        <taxon>Alphaproteobacteria</taxon>
        <taxon>Hyphomicrobiales</taxon>
        <taxon>Nitrobacteraceae</taxon>
        <taxon>Bradyrhizobium</taxon>
    </lineage>
</organism>
<evidence type="ECO:0000313" key="2">
    <source>
        <dbReference type="EMBL" id="UFZ01881.1"/>
    </source>
</evidence>
<dbReference type="SUPFAM" id="SSF54427">
    <property type="entry name" value="NTF2-like"/>
    <property type="match status" value="1"/>
</dbReference>
<dbReference type="Gene3D" id="3.10.450.50">
    <property type="match status" value="1"/>
</dbReference>
<dbReference type="Pfam" id="PF02810">
    <property type="entry name" value="SEC-C"/>
    <property type="match status" value="2"/>
</dbReference>
<dbReference type="InterPro" id="IPR004027">
    <property type="entry name" value="SEC_C_motif"/>
</dbReference>
<name>A0ABY3R3M2_9BRAD</name>
<dbReference type="SUPFAM" id="SSF103642">
    <property type="entry name" value="Sec-C motif"/>
    <property type="match status" value="1"/>
</dbReference>
<dbReference type="PANTHER" id="PTHR33747:SF1">
    <property type="entry name" value="ADENYLATE CYCLASE-ASSOCIATED CAP C-TERMINAL DOMAIN-CONTAINING PROTEIN"/>
    <property type="match status" value="1"/>
</dbReference>